<keyword evidence="1" id="KW-0812">Transmembrane</keyword>
<keyword evidence="1" id="KW-1133">Transmembrane helix</keyword>
<evidence type="ECO:0000256" key="1">
    <source>
        <dbReference type="SAM" id="Phobius"/>
    </source>
</evidence>
<feature type="transmembrane region" description="Helical" evidence="1">
    <location>
        <begin position="208"/>
        <end position="232"/>
    </location>
</feature>
<dbReference type="RefSeq" id="WP_184791042.1">
    <property type="nucleotide sequence ID" value="NZ_BONT01000047.1"/>
</dbReference>
<keyword evidence="3" id="KW-1185">Reference proteome</keyword>
<evidence type="ECO:0000313" key="3">
    <source>
        <dbReference type="Proteomes" id="UP000548476"/>
    </source>
</evidence>
<proteinExistence type="predicted"/>
<protein>
    <submittedName>
        <fullName evidence="2">Uncharacterized protein</fullName>
    </submittedName>
</protein>
<evidence type="ECO:0000313" key="2">
    <source>
        <dbReference type="EMBL" id="MBB6038258.1"/>
    </source>
</evidence>
<dbReference type="EMBL" id="JACHGT010000015">
    <property type="protein sequence ID" value="MBB6038258.1"/>
    <property type="molecule type" value="Genomic_DNA"/>
</dbReference>
<feature type="transmembrane region" description="Helical" evidence="1">
    <location>
        <begin position="486"/>
        <end position="510"/>
    </location>
</feature>
<dbReference type="Proteomes" id="UP000548476">
    <property type="component" value="Unassembled WGS sequence"/>
</dbReference>
<gene>
    <name evidence="2" type="ORF">HNR73_006138</name>
</gene>
<feature type="transmembrane region" description="Helical" evidence="1">
    <location>
        <begin position="337"/>
        <end position="357"/>
    </location>
</feature>
<sequence length="551" mass="58323">MSPSPSATTAASIHSELVGRHHDVTRRRTRLIALWCAFGFTPAAIAWTEAAMTPDPWSTALLAAGFVWPTAGLILIARDVRLRRRALALEYGLAGRLDRPRGPGDRLRAAGAAALIIGLGLYSAWFTDGAFDAVNNAPGRGGTPVRVDVVSCSSELLWWDCEITVDGRPWGAVDAVFDDTDRGTPLTVNWSTEETWSRLDRKPPGAGAAPASVALVVATSLLLLSGAAALLFRTTRRRPSILDVRKVRITPPRDKAAIAALHAALAKPDFGAPPAELRHPEPSDGVPAGAVPLGRFPPSGVPLTSTESVAVTVLGFAAACGLAAWAAPAVFTAGTESVVSLGLWLAAVVALPAWAFGRLMETIGEAKPHAEEFWLVGDRLHARLRDGLRVADLHRREVRLAAWWRRVELHVVFPDLAGVWTLRLSNPVARRADRDLRLLAGVLERSPHDHARADARLIREAVGHAADDIVPGTARASGNVATSSRLLWRVPAAVLFSLAAAGVLALGLLATKAMGAGWIGSAPAFVAIAATAALLRLAKRAASGEWRVGPS</sequence>
<feature type="transmembrane region" description="Helical" evidence="1">
    <location>
        <begin position="516"/>
        <end position="537"/>
    </location>
</feature>
<accession>A0A841FWZ7</accession>
<dbReference type="AlphaFoldDB" id="A0A841FWZ7"/>
<feature type="transmembrane region" description="Helical" evidence="1">
    <location>
        <begin position="309"/>
        <end position="331"/>
    </location>
</feature>
<feature type="transmembrane region" description="Helical" evidence="1">
    <location>
        <begin position="31"/>
        <end position="48"/>
    </location>
</feature>
<comment type="caution">
    <text evidence="2">The sequence shown here is derived from an EMBL/GenBank/DDBJ whole genome shotgun (WGS) entry which is preliminary data.</text>
</comment>
<name>A0A841FWZ7_9ACTN</name>
<feature type="transmembrane region" description="Helical" evidence="1">
    <location>
        <begin position="107"/>
        <end position="126"/>
    </location>
</feature>
<keyword evidence="1" id="KW-0472">Membrane</keyword>
<organism evidence="2 3">
    <name type="scientific">Phytomonospora endophytica</name>
    <dbReference type="NCBI Taxonomy" id="714109"/>
    <lineage>
        <taxon>Bacteria</taxon>
        <taxon>Bacillati</taxon>
        <taxon>Actinomycetota</taxon>
        <taxon>Actinomycetes</taxon>
        <taxon>Micromonosporales</taxon>
        <taxon>Micromonosporaceae</taxon>
        <taxon>Phytomonospora</taxon>
    </lineage>
</organism>
<feature type="transmembrane region" description="Helical" evidence="1">
    <location>
        <begin position="60"/>
        <end position="77"/>
    </location>
</feature>
<reference evidence="2 3" key="1">
    <citation type="submission" date="2020-08" db="EMBL/GenBank/DDBJ databases">
        <title>Genomic Encyclopedia of Type Strains, Phase IV (KMG-IV): sequencing the most valuable type-strain genomes for metagenomic binning, comparative biology and taxonomic classification.</title>
        <authorList>
            <person name="Goeker M."/>
        </authorList>
    </citation>
    <scope>NUCLEOTIDE SEQUENCE [LARGE SCALE GENOMIC DNA]</scope>
    <source>
        <strain evidence="2 3">YIM 65646</strain>
    </source>
</reference>